<proteinExistence type="inferred from homology"/>
<evidence type="ECO:0000256" key="1">
    <source>
        <dbReference type="ARBA" id="ARBA00006484"/>
    </source>
</evidence>
<dbReference type="EMBL" id="CP119078">
    <property type="protein sequence ID" value="WED42768.1"/>
    <property type="molecule type" value="Genomic_DNA"/>
</dbReference>
<gene>
    <name evidence="3" type="ORF">PXX05_12815</name>
</gene>
<evidence type="ECO:0000313" key="4">
    <source>
        <dbReference type="Proteomes" id="UP001222087"/>
    </source>
</evidence>
<organism evidence="3 4">
    <name type="scientific">Legionella cardiaca</name>
    <dbReference type="NCBI Taxonomy" id="1071983"/>
    <lineage>
        <taxon>Bacteria</taxon>
        <taxon>Pseudomonadati</taxon>
        <taxon>Pseudomonadota</taxon>
        <taxon>Gammaproteobacteria</taxon>
        <taxon>Legionellales</taxon>
        <taxon>Legionellaceae</taxon>
        <taxon>Legionella</taxon>
    </lineage>
</organism>
<reference evidence="3 4" key="1">
    <citation type="submission" date="2023-02" db="EMBL/GenBank/DDBJ databases">
        <title>Genome Sequence of L. cardiaca H63T.</title>
        <authorList>
            <person name="Lopez A.E."/>
            <person name="Cianciotto N.P."/>
        </authorList>
    </citation>
    <scope>NUCLEOTIDE SEQUENCE [LARGE SCALE GENOMIC DNA]</scope>
    <source>
        <strain evidence="3 4">H63</strain>
    </source>
</reference>
<dbReference type="Proteomes" id="UP001222087">
    <property type="component" value="Chromosome"/>
</dbReference>
<dbReference type="PANTHER" id="PTHR43639:SF1">
    <property type="entry name" value="SHORT-CHAIN DEHYDROGENASE_REDUCTASE FAMILY PROTEIN"/>
    <property type="match status" value="1"/>
</dbReference>
<keyword evidence="2 3" id="KW-0560">Oxidoreductase</keyword>
<keyword evidence="4" id="KW-1185">Reference proteome</keyword>
<protein>
    <submittedName>
        <fullName evidence="3">Pteridine reductase</fullName>
        <ecNumber evidence="3">1.5.1.33</ecNumber>
    </submittedName>
</protein>
<evidence type="ECO:0000256" key="2">
    <source>
        <dbReference type="ARBA" id="ARBA00023002"/>
    </source>
</evidence>
<dbReference type="PANTHER" id="PTHR43639">
    <property type="entry name" value="OXIDOREDUCTASE, SHORT-CHAIN DEHYDROGENASE/REDUCTASE FAMILY (AFU_ORTHOLOGUE AFUA_5G02870)"/>
    <property type="match status" value="1"/>
</dbReference>
<comment type="similarity">
    <text evidence="1">Belongs to the short-chain dehydrogenases/reductases (SDR) family.</text>
</comment>
<sequence>MNQANKQAAKVALVTGSARRIGAAIVNKLHQANFKVVIHCHQSLTEAEVLATTLNKQRPDSAYVVCSNLNSIKAVEEILTKTLNWAKRLDVLVNNASVFNRTDLTIVDEQEWNNLFDINVKFPFFLSLAARSQLAKNHGAIINITDIHGRMPLKGYAVYSQTKAALAMQTKALAREFAPEVRVNAIAPGAIAWPEHDNVLNIETQQKIIAKTPLKRHGSPEFVAQALLGLVENPFITGQILNVDGGRSIMS</sequence>
<dbReference type="InterPro" id="IPR002347">
    <property type="entry name" value="SDR_fam"/>
</dbReference>
<accession>A0ABY8APY3</accession>
<name>A0ABY8APY3_9GAMM</name>
<dbReference type="RefSeq" id="WP_275088584.1">
    <property type="nucleotide sequence ID" value="NZ_CP119078.1"/>
</dbReference>
<dbReference type="PRINTS" id="PR00081">
    <property type="entry name" value="GDHRDH"/>
</dbReference>
<dbReference type="GO" id="GO:0047040">
    <property type="term" value="F:pteridine reductase activity"/>
    <property type="evidence" value="ECO:0007669"/>
    <property type="project" value="UniProtKB-EC"/>
</dbReference>
<dbReference type="PRINTS" id="PR00080">
    <property type="entry name" value="SDRFAMILY"/>
</dbReference>
<dbReference type="SUPFAM" id="SSF51735">
    <property type="entry name" value="NAD(P)-binding Rossmann-fold domains"/>
    <property type="match status" value="1"/>
</dbReference>
<dbReference type="InterPro" id="IPR036291">
    <property type="entry name" value="NAD(P)-bd_dom_sf"/>
</dbReference>
<dbReference type="NCBIfam" id="NF006598">
    <property type="entry name" value="PRK09135.1"/>
    <property type="match status" value="1"/>
</dbReference>
<dbReference type="Gene3D" id="3.40.50.720">
    <property type="entry name" value="NAD(P)-binding Rossmann-like Domain"/>
    <property type="match status" value="1"/>
</dbReference>
<dbReference type="EC" id="1.5.1.33" evidence="3"/>
<evidence type="ECO:0000313" key="3">
    <source>
        <dbReference type="EMBL" id="WED42768.1"/>
    </source>
</evidence>
<dbReference type="Pfam" id="PF13561">
    <property type="entry name" value="adh_short_C2"/>
    <property type="match status" value="1"/>
</dbReference>